<evidence type="ECO:0000256" key="9">
    <source>
        <dbReference type="ARBA" id="ARBA00023136"/>
    </source>
</evidence>
<feature type="binding site" evidence="10">
    <location>
        <position position="171"/>
    </location>
    <ligand>
        <name>[4Fe-4S] cluster</name>
        <dbReference type="ChEBI" id="CHEBI:49883"/>
        <label>3</label>
    </ligand>
</feature>
<evidence type="ECO:0000256" key="8">
    <source>
        <dbReference type="ARBA" id="ARBA00023014"/>
    </source>
</evidence>
<feature type="binding site" evidence="10">
    <location>
        <position position="181"/>
    </location>
    <ligand>
        <name>[4Fe-4S] cluster</name>
        <dbReference type="ChEBI" id="CHEBI:49883"/>
        <label>2</label>
    </ligand>
</feature>
<keyword evidence="3 10" id="KW-0479">Metal-binding</keyword>
<dbReference type="HAMAP" id="MF_00463">
    <property type="entry name" value="RsxB_RnfB"/>
    <property type="match status" value="1"/>
</dbReference>
<dbReference type="InterPro" id="IPR017896">
    <property type="entry name" value="4Fe4S_Fe-S-bd"/>
</dbReference>
<keyword evidence="5 10" id="KW-1278">Translocase</keyword>
<evidence type="ECO:0000256" key="2">
    <source>
        <dbReference type="ARBA" id="ARBA00022485"/>
    </source>
</evidence>
<dbReference type="SUPFAM" id="SSF54862">
    <property type="entry name" value="4Fe-4S ferredoxins"/>
    <property type="match status" value="1"/>
</dbReference>
<dbReference type="GO" id="GO:0005886">
    <property type="term" value="C:plasma membrane"/>
    <property type="evidence" value="ECO:0007669"/>
    <property type="project" value="UniProtKB-SubCell"/>
</dbReference>
<evidence type="ECO:0000256" key="1">
    <source>
        <dbReference type="ARBA" id="ARBA00022448"/>
    </source>
</evidence>
<feature type="binding site" evidence="10">
    <location>
        <position position="174"/>
    </location>
    <ligand>
        <name>[4Fe-4S] cluster</name>
        <dbReference type="ChEBI" id="CHEBI:49883"/>
        <label>3</label>
    </ligand>
</feature>
<evidence type="ECO:0000256" key="4">
    <source>
        <dbReference type="ARBA" id="ARBA00022737"/>
    </source>
</evidence>
<dbReference type="EMBL" id="AP021879">
    <property type="protein sequence ID" value="BBO92266.1"/>
    <property type="molecule type" value="Genomic_DNA"/>
</dbReference>
<name>A0A5K8AIF7_9BACT</name>
<dbReference type="InterPro" id="IPR010207">
    <property type="entry name" value="Elect_transpt_cplx_RnfB/RsxB"/>
</dbReference>
<dbReference type="GO" id="GO:0051539">
    <property type="term" value="F:4 iron, 4 sulfur cluster binding"/>
    <property type="evidence" value="ECO:0007669"/>
    <property type="project" value="UniProtKB-UniRule"/>
</dbReference>
<feature type="binding site" evidence="10">
    <location>
        <position position="51"/>
    </location>
    <ligand>
        <name>[4Fe-4S] cluster</name>
        <dbReference type="ChEBI" id="CHEBI:49883"/>
        <label>1</label>
    </ligand>
</feature>
<keyword evidence="1 10" id="KW-0813">Transport</keyword>
<dbReference type="PANTHER" id="PTHR43560">
    <property type="entry name" value="ION-TRANSLOCATING OXIDOREDUCTASE COMPLEX SUBUNIT B"/>
    <property type="match status" value="1"/>
</dbReference>
<evidence type="ECO:0000259" key="12">
    <source>
        <dbReference type="PROSITE" id="PS51656"/>
    </source>
</evidence>
<dbReference type="PROSITE" id="PS51379">
    <property type="entry name" value="4FE4S_FER_2"/>
    <property type="match status" value="1"/>
</dbReference>
<dbReference type="NCBIfam" id="TIGR01944">
    <property type="entry name" value="rnfB"/>
    <property type="match status" value="1"/>
</dbReference>
<reference evidence="13 14" key="1">
    <citation type="submission" date="2019-11" db="EMBL/GenBank/DDBJ databases">
        <title>Comparative genomics of hydrocarbon-degrading Desulfosarcina strains.</title>
        <authorList>
            <person name="Watanabe M."/>
            <person name="Kojima H."/>
            <person name="Fukui M."/>
        </authorList>
    </citation>
    <scope>NUCLEOTIDE SEQUENCE [LARGE SCALE GENOMIC DNA]</scope>
    <source>
        <strain evidence="14">oXyS1</strain>
    </source>
</reference>
<dbReference type="InterPro" id="IPR050395">
    <property type="entry name" value="4Fe4S_Ferredoxin_RnfB"/>
</dbReference>
<dbReference type="GO" id="GO:0046872">
    <property type="term" value="F:metal ion binding"/>
    <property type="evidence" value="ECO:0007669"/>
    <property type="project" value="UniProtKB-KW"/>
</dbReference>
<feature type="domain" description="4Fe-4S ferredoxin-type" evidence="11">
    <location>
        <begin position="162"/>
        <end position="191"/>
    </location>
</feature>
<feature type="binding site" evidence="10">
    <location>
        <position position="76"/>
    </location>
    <ligand>
        <name>[4Fe-4S] cluster</name>
        <dbReference type="ChEBI" id="CHEBI:49883"/>
        <label>1</label>
    </ligand>
</feature>
<feature type="domain" description="4Fe-4S" evidence="12">
    <location>
        <begin position="34"/>
        <end position="93"/>
    </location>
</feature>
<evidence type="ECO:0000313" key="14">
    <source>
        <dbReference type="Proteomes" id="UP000422108"/>
    </source>
</evidence>
<feature type="binding site" evidence="10">
    <location>
        <position position="177"/>
    </location>
    <ligand>
        <name>[4Fe-4S] cluster</name>
        <dbReference type="ChEBI" id="CHEBI:49883"/>
        <label>3</label>
    </ligand>
</feature>
<evidence type="ECO:0000256" key="7">
    <source>
        <dbReference type="ARBA" id="ARBA00023004"/>
    </source>
</evidence>
<keyword evidence="4 10" id="KW-0677">Repeat</keyword>
<protein>
    <recommendedName>
        <fullName evidence="10">Ion-translocating oxidoreductase complex subunit B</fullName>
        <ecNumber evidence="10">7.-.-.-</ecNumber>
    </recommendedName>
    <alternativeName>
        <fullName evidence="10">Rnf electron transport complex subunit B</fullName>
    </alternativeName>
</protein>
<sequence length="303" mass="32619">MSWVIIGLAATTMLAMALVLSFVLGWANRAFHVEVDPRIDAAIEVLPGANCGGCGYVGCGEYAESIVLENAPVNKCTVGGDSVMKALADVMGVDAEASFPWRPVVHCGAHLEDRLGRNPYIGEQRCATANLVTDVQGCTYGCLGFGDCTRACSFDAIHVEDGLARVDYEKCVGCGACAKACPRNIITMAPFKSERMLVVECSNLDAGKDVKAVCKVGCLGCKACERISDMFALKNNLSTIDYECYDPENMEDCLKAADKCPRNRLVFVGKPTEKDLKAVADEELPDVVVPDFKTTVDDTEWRG</sequence>
<feature type="binding site" evidence="10">
    <location>
        <position position="138"/>
    </location>
    <ligand>
        <name>[4Fe-4S] cluster</name>
        <dbReference type="ChEBI" id="CHEBI:49883"/>
        <label>2</label>
    </ligand>
</feature>
<dbReference type="PANTHER" id="PTHR43560:SF1">
    <property type="entry name" value="ION-TRANSLOCATING OXIDOREDUCTASE COMPLEX SUBUNIT B"/>
    <property type="match status" value="1"/>
</dbReference>
<dbReference type="InterPro" id="IPR007202">
    <property type="entry name" value="4Fe-4S_dom"/>
</dbReference>
<dbReference type="PROSITE" id="PS51656">
    <property type="entry name" value="4FE4S"/>
    <property type="match status" value="1"/>
</dbReference>
<comment type="caution">
    <text evidence="10">Lacks conserved residue(s) required for the propagation of feature annotation.</text>
</comment>
<evidence type="ECO:0000256" key="3">
    <source>
        <dbReference type="ARBA" id="ARBA00022723"/>
    </source>
</evidence>
<feature type="region of interest" description="Hydrophobic" evidence="10">
    <location>
        <begin position="1"/>
        <end position="28"/>
    </location>
</feature>
<dbReference type="Gene3D" id="1.10.15.40">
    <property type="entry name" value="Electron transport complex subunit B, putative Fe-S cluster"/>
    <property type="match status" value="1"/>
</dbReference>
<keyword evidence="10" id="KW-1003">Cell membrane</keyword>
<feature type="binding site" evidence="10">
    <location>
        <position position="59"/>
    </location>
    <ligand>
        <name>[4Fe-4S] cluster</name>
        <dbReference type="ChEBI" id="CHEBI:49883"/>
        <label>1</label>
    </ligand>
</feature>
<comment type="subunit">
    <text evidence="10">The complex is composed of six subunits: RnfA, RnfB, RnfC, RnfD, RnfE and RnfG.</text>
</comment>
<comment type="cofactor">
    <cofactor evidence="10">
        <name>[4Fe-4S] cluster</name>
        <dbReference type="ChEBI" id="CHEBI:49883"/>
    </cofactor>
    <text evidence="10">Binds 3 [4Fe-4S] clusters.</text>
</comment>
<dbReference type="RefSeq" id="WP_155313035.1">
    <property type="nucleotide sequence ID" value="NZ_AP021879.1"/>
</dbReference>
<feature type="binding site" evidence="10">
    <location>
        <position position="152"/>
    </location>
    <ligand>
        <name>[4Fe-4S] cluster</name>
        <dbReference type="ChEBI" id="CHEBI:49883"/>
        <label>3</label>
    </ligand>
</feature>
<comment type="function">
    <text evidence="10">Part of a membrane-bound complex that couples electron transfer with translocation of ions across the membrane.</text>
</comment>
<keyword evidence="9 10" id="KW-0472">Membrane</keyword>
<feature type="binding site" evidence="10">
    <location>
        <position position="148"/>
    </location>
    <ligand>
        <name>[4Fe-4S] cluster</name>
        <dbReference type="ChEBI" id="CHEBI:49883"/>
        <label>2</label>
    </ligand>
</feature>
<organism evidence="13 14">
    <name type="scientific">Desulfosarcina ovata subsp. ovata</name>
    <dbReference type="NCBI Taxonomy" id="2752305"/>
    <lineage>
        <taxon>Bacteria</taxon>
        <taxon>Pseudomonadati</taxon>
        <taxon>Thermodesulfobacteriota</taxon>
        <taxon>Desulfobacteria</taxon>
        <taxon>Desulfobacterales</taxon>
        <taxon>Desulfosarcinaceae</taxon>
        <taxon>Desulfosarcina</taxon>
    </lineage>
</organism>
<keyword evidence="8 10" id="KW-0411">Iron-sulfur</keyword>
<accession>A0A5K8AIF7</accession>
<evidence type="ECO:0000256" key="6">
    <source>
        <dbReference type="ARBA" id="ARBA00022982"/>
    </source>
</evidence>
<dbReference type="InterPro" id="IPR017900">
    <property type="entry name" value="4Fe4S_Fe_S_CS"/>
</dbReference>
<dbReference type="PROSITE" id="PS00198">
    <property type="entry name" value="4FE4S_FER_1"/>
    <property type="match status" value="1"/>
</dbReference>
<comment type="similarity">
    <text evidence="10">Belongs to the 4Fe4S bacterial-type ferredoxin family. RnfB subfamily.</text>
</comment>
<feature type="binding site" evidence="10">
    <location>
        <position position="142"/>
    </location>
    <ligand>
        <name>[4Fe-4S] cluster</name>
        <dbReference type="ChEBI" id="CHEBI:49883"/>
        <label>2</label>
    </ligand>
</feature>
<dbReference type="GO" id="GO:0022900">
    <property type="term" value="P:electron transport chain"/>
    <property type="evidence" value="ECO:0007669"/>
    <property type="project" value="UniProtKB-UniRule"/>
</dbReference>
<feature type="binding site" evidence="10">
    <location>
        <position position="54"/>
    </location>
    <ligand>
        <name>[4Fe-4S] cluster</name>
        <dbReference type="ChEBI" id="CHEBI:49883"/>
        <label>1</label>
    </ligand>
</feature>
<dbReference type="Proteomes" id="UP000422108">
    <property type="component" value="Chromosome"/>
</dbReference>
<dbReference type="EC" id="7.-.-.-" evidence="10"/>
<evidence type="ECO:0000256" key="5">
    <source>
        <dbReference type="ARBA" id="ARBA00022967"/>
    </source>
</evidence>
<keyword evidence="14" id="KW-1185">Reference proteome</keyword>
<keyword evidence="6 10" id="KW-0249">Electron transport</keyword>
<dbReference type="AlphaFoldDB" id="A0A5K8AIF7"/>
<keyword evidence="2 10" id="KW-0004">4Fe-4S</keyword>
<dbReference type="Pfam" id="PF00037">
    <property type="entry name" value="Fer4"/>
    <property type="match status" value="1"/>
</dbReference>
<gene>
    <name evidence="13" type="primary">rnfB_2</name>
    <name evidence="10" type="synonym">rnfB</name>
    <name evidence="13" type="ORF">DSCOOX_54460</name>
</gene>
<dbReference type="GO" id="GO:0009055">
    <property type="term" value="F:electron transfer activity"/>
    <property type="evidence" value="ECO:0007669"/>
    <property type="project" value="InterPro"/>
</dbReference>
<dbReference type="Gene3D" id="3.30.70.20">
    <property type="match status" value="1"/>
</dbReference>
<evidence type="ECO:0000259" key="11">
    <source>
        <dbReference type="PROSITE" id="PS51379"/>
    </source>
</evidence>
<evidence type="ECO:0000313" key="13">
    <source>
        <dbReference type="EMBL" id="BBO92266.1"/>
    </source>
</evidence>
<evidence type="ECO:0000256" key="10">
    <source>
        <dbReference type="HAMAP-Rule" id="MF_00463"/>
    </source>
</evidence>
<comment type="subcellular location">
    <subcellularLocation>
        <location evidence="10">Cell membrane</location>
    </subcellularLocation>
</comment>
<dbReference type="Pfam" id="PF04060">
    <property type="entry name" value="FeS"/>
    <property type="match status" value="1"/>
</dbReference>
<proteinExistence type="inferred from homology"/>
<keyword evidence="7 10" id="KW-0408">Iron</keyword>